<dbReference type="InterPro" id="IPR018300">
    <property type="entry name" value="Aminotrans_IV_CS"/>
</dbReference>
<evidence type="ECO:0000256" key="3">
    <source>
        <dbReference type="ARBA" id="ARBA00011738"/>
    </source>
</evidence>
<dbReference type="Pfam" id="PF01063">
    <property type="entry name" value="Aminotran_4"/>
    <property type="match status" value="1"/>
</dbReference>
<evidence type="ECO:0000256" key="14">
    <source>
        <dbReference type="RuleBase" id="RU004516"/>
    </source>
</evidence>
<dbReference type="Proteomes" id="UP000295707">
    <property type="component" value="Unassembled WGS sequence"/>
</dbReference>
<comment type="cofactor">
    <cofactor evidence="1 14">
        <name>pyridoxal 5'-phosphate</name>
        <dbReference type="ChEBI" id="CHEBI:597326"/>
    </cofactor>
</comment>
<keyword evidence="16" id="KW-1185">Reference proteome</keyword>
<dbReference type="InterPro" id="IPR050571">
    <property type="entry name" value="Class-IV_PLP-Dep_Aminotrnsfr"/>
</dbReference>
<comment type="subunit">
    <text evidence="3">Homodimer.</text>
</comment>
<evidence type="ECO:0000256" key="11">
    <source>
        <dbReference type="ARBA" id="ARBA00069174"/>
    </source>
</evidence>
<proteinExistence type="inferred from homology"/>
<dbReference type="Gene3D" id="3.20.10.10">
    <property type="entry name" value="D-amino Acid Aminotransferase, subunit A, domain 2"/>
    <property type="match status" value="1"/>
</dbReference>
<comment type="caution">
    <text evidence="15">The sequence shown here is derived from an EMBL/GenBank/DDBJ whole genome shotgun (WGS) entry which is preliminary data.</text>
</comment>
<evidence type="ECO:0000256" key="10">
    <source>
        <dbReference type="ARBA" id="ARBA00054027"/>
    </source>
</evidence>
<keyword evidence="4 14" id="KW-0663">Pyridoxal phosphate</keyword>
<evidence type="ECO:0000256" key="6">
    <source>
        <dbReference type="ARBA" id="ARBA00023239"/>
    </source>
</evidence>
<dbReference type="Gene3D" id="3.30.470.10">
    <property type="match status" value="1"/>
</dbReference>
<dbReference type="PROSITE" id="PS00770">
    <property type="entry name" value="AA_TRANSFER_CLASS_4"/>
    <property type="match status" value="1"/>
</dbReference>
<dbReference type="PANTHER" id="PTHR42743:SF2">
    <property type="entry name" value="AMINODEOXYCHORISMATE LYASE"/>
    <property type="match status" value="1"/>
</dbReference>
<evidence type="ECO:0000256" key="5">
    <source>
        <dbReference type="ARBA" id="ARBA00022909"/>
    </source>
</evidence>
<keyword evidence="5" id="KW-0289">Folate biosynthesis</keyword>
<dbReference type="RefSeq" id="WP_132972126.1">
    <property type="nucleotide sequence ID" value="NZ_SMFX01000001.1"/>
</dbReference>
<evidence type="ECO:0000256" key="7">
    <source>
        <dbReference type="ARBA" id="ARBA00035633"/>
    </source>
</evidence>
<dbReference type="InterPro" id="IPR001544">
    <property type="entry name" value="Aminotrans_IV"/>
</dbReference>
<dbReference type="InterPro" id="IPR043132">
    <property type="entry name" value="BCAT-like_C"/>
</dbReference>
<dbReference type="NCBIfam" id="NF004761">
    <property type="entry name" value="PRK06092.1"/>
    <property type="match status" value="1"/>
</dbReference>
<comment type="pathway">
    <text evidence="7">Cofactor biosynthesis; tetrahydrofolate biosynthesis; 4-aminobenzoate from chorismate: step 2/2.</text>
</comment>
<sequence>MRCLVDGEPTSSIPVSDRGLQYGDGLFETFAVRDGGIQFPERHFTRLAAGCERLGFPAVDWSALRSEVIAFTADKPAGVLKLMLTRGSGQRGYAADKPAVRRILCLSDLPEWRGVPGEQGIRVRLCRMQLAIQPHLAGLKHLNRLEQVLARREWQDDDIREGLLCDTGGHIIEGTMSNLFVVSNGVLYTPQLDNCGVAGVMRSVIIDVAAQASRPLEICALSRQDVQQASELFVCNSLIGIWPVTAIDGLGEYPVGPVTCNLQTLVQNHTDHNNNTWYAK</sequence>
<dbReference type="GO" id="GO:0008153">
    <property type="term" value="P:4-aminobenzoate biosynthetic process"/>
    <property type="evidence" value="ECO:0007669"/>
    <property type="project" value="UniProtKB-UniRule"/>
</dbReference>
<dbReference type="FunFam" id="3.20.10.10:FF:000002">
    <property type="entry name" value="D-alanine aminotransferase"/>
    <property type="match status" value="1"/>
</dbReference>
<evidence type="ECO:0000313" key="15">
    <source>
        <dbReference type="EMBL" id="TCK18311.1"/>
    </source>
</evidence>
<accession>A0A4R1HCF7</accession>
<dbReference type="PANTHER" id="PTHR42743">
    <property type="entry name" value="AMINO-ACID AMINOTRANSFERASE"/>
    <property type="match status" value="1"/>
</dbReference>
<gene>
    <name evidence="15" type="ORF">DFR30_1589</name>
</gene>
<evidence type="ECO:0000256" key="1">
    <source>
        <dbReference type="ARBA" id="ARBA00001933"/>
    </source>
</evidence>
<dbReference type="OrthoDB" id="9805628at2"/>
<evidence type="ECO:0000256" key="12">
    <source>
        <dbReference type="NCBIfam" id="TIGR03461"/>
    </source>
</evidence>
<dbReference type="GO" id="GO:0030170">
    <property type="term" value="F:pyridoxal phosphate binding"/>
    <property type="evidence" value="ECO:0007669"/>
    <property type="project" value="InterPro"/>
</dbReference>
<dbReference type="GO" id="GO:0005829">
    <property type="term" value="C:cytosol"/>
    <property type="evidence" value="ECO:0007669"/>
    <property type="project" value="TreeGrafter"/>
</dbReference>
<comment type="similarity">
    <text evidence="2 13">Belongs to the class-IV pyridoxal-phosphate-dependent aminotransferase family.</text>
</comment>
<dbReference type="GO" id="GO:0008696">
    <property type="term" value="F:4-amino-4-deoxychorismate lyase activity"/>
    <property type="evidence" value="ECO:0007669"/>
    <property type="project" value="UniProtKB-UniRule"/>
</dbReference>
<dbReference type="InterPro" id="IPR036038">
    <property type="entry name" value="Aminotransferase-like"/>
</dbReference>
<evidence type="ECO:0000256" key="2">
    <source>
        <dbReference type="ARBA" id="ARBA00009320"/>
    </source>
</evidence>
<reference evidence="15 16" key="1">
    <citation type="submission" date="2019-03" db="EMBL/GenBank/DDBJ databases">
        <title>Genomic Encyclopedia of Type Strains, Phase IV (KMG-IV): sequencing the most valuable type-strain genomes for metagenomic binning, comparative biology and taxonomic classification.</title>
        <authorList>
            <person name="Goeker M."/>
        </authorList>
    </citation>
    <scope>NUCLEOTIDE SEQUENCE [LARGE SCALE GENOMIC DNA]</scope>
    <source>
        <strain evidence="15 16">DSM 19610</strain>
    </source>
</reference>
<dbReference type="InterPro" id="IPR017824">
    <property type="entry name" value="Aminodeoxychorismate_lyase_IV"/>
</dbReference>
<keyword evidence="6 15" id="KW-0456">Lyase</keyword>
<evidence type="ECO:0000313" key="16">
    <source>
        <dbReference type="Proteomes" id="UP000295707"/>
    </source>
</evidence>
<organism evidence="15 16">
    <name type="scientific">Thiogranum longum</name>
    <dbReference type="NCBI Taxonomy" id="1537524"/>
    <lineage>
        <taxon>Bacteria</taxon>
        <taxon>Pseudomonadati</taxon>
        <taxon>Pseudomonadota</taxon>
        <taxon>Gammaproteobacteria</taxon>
        <taxon>Chromatiales</taxon>
        <taxon>Ectothiorhodospiraceae</taxon>
        <taxon>Thiogranum</taxon>
    </lineage>
</organism>
<dbReference type="SUPFAM" id="SSF56752">
    <property type="entry name" value="D-aminoacid aminotransferase-like PLP-dependent enzymes"/>
    <property type="match status" value="1"/>
</dbReference>
<protein>
    <recommendedName>
        <fullName evidence="11 12">Aminodeoxychorismate lyase</fullName>
        <ecNumber evidence="8 12">4.1.3.38</ecNumber>
    </recommendedName>
</protein>
<comment type="catalytic activity">
    <reaction evidence="9">
        <text>4-amino-4-deoxychorismate = 4-aminobenzoate + pyruvate + H(+)</text>
        <dbReference type="Rhea" id="RHEA:16201"/>
        <dbReference type="ChEBI" id="CHEBI:15361"/>
        <dbReference type="ChEBI" id="CHEBI:15378"/>
        <dbReference type="ChEBI" id="CHEBI:17836"/>
        <dbReference type="ChEBI" id="CHEBI:58406"/>
        <dbReference type="EC" id="4.1.3.38"/>
    </reaction>
</comment>
<dbReference type="GO" id="GO:0046656">
    <property type="term" value="P:folic acid biosynthetic process"/>
    <property type="evidence" value="ECO:0007669"/>
    <property type="project" value="UniProtKB-KW"/>
</dbReference>
<dbReference type="EC" id="4.1.3.38" evidence="8 12"/>
<evidence type="ECO:0000256" key="13">
    <source>
        <dbReference type="RuleBase" id="RU004106"/>
    </source>
</evidence>
<dbReference type="InterPro" id="IPR043131">
    <property type="entry name" value="BCAT-like_N"/>
</dbReference>
<evidence type="ECO:0000256" key="9">
    <source>
        <dbReference type="ARBA" id="ARBA00049529"/>
    </source>
</evidence>
<evidence type="ECO:0000256" key="4">
    <source>
        <dbReference type="ARBA" id="ARBA00022898"/>
    </source>
</evidence>
<comment type="function">
    <text evidence="10">Involved in the biosynthesis of p-aminobenzoate (PABA), a precursor of tetrahydrofolate. Converts 4-amino-4-deoxychorismate into 4-aminobenzoate (PABA) and pyruvate.</text>
</comment>
<dbReference type="NCBIfam" id="TIGR03461">
    <property type="entry name" value="pabC_Proteo"/>
    <property type="match status" value="1"/>
</dbReference>
<dbReference type="EMBL" id="SMFX01000001">
    <property type="protein sequence ID" value="TCK18311.1"/>
    <property type="molecule type" value="Genomic_DNA"/>
</dbReference>
<dbReference type="CDD" id="cd01559">
    <property type="entry name" value="ADCL_like"/>
    <property type="match status" value="1"/>
</dbReference>
<evidence type="ECO:0000256" key="8">
    <source>
        <dbReference type="ARBA" id="ARBA00035676"/>
    </source>
</evidence>
<name>A0A4R1HCF7_9GAMM</name>
<dbReference type="AlphaFoldDB" id="A0A4R1HCF7"/>